<keyword evidence="3" id="KW-1185">Reference proteome</keyword>
<evidence type="ECO:0000313" key="3">
    <source>
        <dbReference type="Proteomes" id="UP000187455"/>
    </source>
</evidence>
<gene>
    <name evidence="2" type="ORF">AYI68_g7749</name>
</gene>
<proteinExistence type="predicted"/>
<name>A0A1R0GMW2_9FUNG</name>
<sequence>MKENLNPDSSSIVKINESLEESHLTKISNLVDLSKASEITDFPSSEATKNSSIQKNISHNKDETQEISTKPIREKHSDISEAKLEDETPSKNSFDLDNLVLPVNQVYMISENCGNSTADITYLKNTSTFKNVQISKSLSPNFKVRDSTFQEFSHITSSEVNLSSSFEDLKIYKKDSGNFTPNSAVLFSDFSEKEVNAFSISSDCSLNGVKSEVYFGRHSFKVLDTEATQEICRIDQVKDSLADIPPKESIVLSNYSNKGELIAFTEDQSGTDENNLDSTKNISPNRIINAFDSTKIFSLKENQLNSVDSCSDVNFKSPNLILSISSEKNYSINELPSPILKNEKNKNSNLTSVLNTPDKILSTAGLNSMSDSDADLFAFRSGKALLPSKKTPVGFRKNVIITSLIFKYFSHKK</sequence>
<evidence type="ECO:0000256" key="1">
    <source>
        <dbReference type="SAM" id="MobiDB-lite"/>
    </source>
</evidence>
<dbReference type="Proteomes" id="UP000187455">
    <property type="component" value="Unassembled WGS sequence"/>
</dbReference>
<accession>A0A1R0GMW2</accession>
<feature type="compositionally biased region" description="Polar residues" evidence="1">
    <location>
        <begin position="42"/>
        <end position="57"/>
    </location>
</feature>
<reference evidence="2 3" key="1">
    <citation type="journal article" date="2016" name="Mol. Biol. Evol.">
        <title>Genome-Wide Survey of Gut Fungi (Harpellales) Reveals the First Horizontally Transferred Ubiquitin Gene from a Mosquito Host.</title>
        <authorList>
            <person name="Wang Y."/>
            <person name="White M.M."/>
            <person name="Kvist S."/>
            <person name="Moncalvo J.M."/>
        </authorList>
    </citation>
    <scope>NUCLEOTIDE SEQUENCE [LARGE SCALE GENOMIC DNA]</scope>
    <source>
        <strain evidence="2 3">ALG-7-W6</strain>
    </source>
</reference>
<evidence type="ECO:0000313" key="2">
    <source>
        <dbReference type="EMBL" id="OLY78208.1"/>
    </source>
</evidence>
<organism evidence="2 3">
    <name type="scientific">Smittium mucronatum</name>
    <dbReference type="NCBI Taxonomy" id="133383"/>
    <lineage>
        <taxon>Eukaryota</taxon>
        <taxon>Fungi</taxon>
        <taxon>Fungi incertae sedis</taxon>
        <taxon>Zoopagomycota</taxon>
        <taxon>Kickxellomycotina</taxon>
        <taxon>Harpellomycetes</taxon>
        <taxon>Harpellales</taxon>
        <taxon>Legeriomycetaceae</taxon>
        <taxon>Smittium</taxon>
    </lineage>
</organism>
<dbReference type="AlphaFoldDB" id="A0A1R0GMW2"/>
<comment type="caution">
    <text evidence="2">The sequence shown here is derived from an EMBL/GenBank/DDBJ whole genome shotgun (WGS) entry which is preliminary data.</text>
</comment>
<dbReference type="EMBL" id="LSSL01006983">
    <property type="protein sequence ID" value="OLY78208.1"/>
    <property type="molecule type" value="Genomic_DNA"/>
</dbReference>
<feature type="compositionally biased region" description="Basic and acidic residues" evidence="1">
    <location>
        <begin position="71"/>
        <end position="89"/>
    </location>
</feature>
<protein>
    <submittedName>
        <fullName evidence="2">Uncharacterized protein</fullName>
    </submittedName>
</protein>
<feature type="region of interest" description="Disordered" evidence="1">
    <location>
        <begin position="41"/>
        <end position="90"/>
    </location>
</feature>